<feature type="compositionally biased region" description="Basic and acidic residues" evidence="4">
    <location>
        <begin position="130"/>
        <end position="140"/>
    </location>
</feature>
<dbReference type="PANTHER" id="PTHR14396">
    <property type="entry name" value="CLASPIN"/>
    <property type="match status" value="1"/>
</dbReference>
<dbReference type="GO" id="GO:0005634">
    <property type="term" value="C:nucleus"/>
    <property type="evidence" value="ECO:0007669"/>
    <property type="project" value="UniProtKB-SubCell"/>
</dbReference>
<evidence type="ECO:0000313" key="6">
    <source>
        <dbReference type="EMBL" id="KAF2458498.1"/>
    </source>
</evidence>
<accession>A0A6A6P413</accession>
<feature type="region of interest" description="Disordered" evidence="4">
    <location>
        <begin position="765"/>
        <end position="881"/>
    </location>
</feature>
<dbReference type="GO" id="GO:0007095">
    <property type="term" value="P:mitotic G2 DNA damage checkpoint signaling"/>
    <property type="evidence" value="ECO:0007669"/>
    <property type="project" value="TreeGrafter"/>
</dbReference>
<dbReference type="InterPro" id="IPR024146">
    <property type="entry name" value="Claspin"/>
</dbReference>
<reference evidence="6" key="1">
    <citation type="journal article" date="2020" name="Stud. Mycol.">
        <title>101 Dothideomycetes genomes: a test case for predicting lifestyles and emergence of pathogens.</title>
        <authorList>
            <person name="Haridas S."/>
            <person name="Albert R."/>
            <person name="Binder M."/>
            <person name="Bloem J."/>
            <person name="Labutti K."/>
            <person name="Salamov A."/>
            <person name="Andreopoulos B."/>
            <person name="Baker S."/>
            <person name="Barry K."/>
            <person name="Bills G."/>
            <person name="Bluhm B."/>
            <person name="Cannon C."/>
            <person name="Castanera R."/>
            <person name="Culley D."/>
            <person name="Daum C."/>
            <person name="Ezra D."/>
            <person name="Gonzalez J."/>
            <person name="Henrissat B."/>
            <person name="Kuo A."/>
            <person name="Liang C."/>
            <person name="Lipzen A."/>
            <person name="Lutzoni F."/>
            <person name="Magnuson J."/>
            <person name="Mondo S."/>
            <person name="Nolan M."/>
            <person name="Ohm R."/>
            <person name="Pangilinan J."/>
            <person name="Park H.-J."/>
            <person name="Ramirez L."/>
            <person name="Alfaro M."/>
            <person name="Sun H."/>
            <person name="Tritt A."/>
            <person name="Yoshinaga Y."/>
            <person name="Zwiers L.-H."/>
            <person name="Turgeon B."/>
            <person name="Goodwin S."/>
            <person name="Spatafora J."/>
            <person name="Crous P."/>
            <person name="Grigoriev I."/>
        </authorList>
    </citation>
    <scope>NUCLEOTIDE SEQUENCE</scope>
    <source>
        <strain evidence="6">ATCC 16933</strain>
    </source>
</reference>
<feature type="compositionally biased region" description="Basic and acidic residues" evidence="4">
    <location>
        <begin position="374"/>
        <end position="384"/>
    </location>
</feature>
<feature type="compositionally biased region" description="Polar residues" evidence="4">
    <location>
        <begin position="219"/>
        <end position="237"/>
    </location>
</feature>
<feature type="compositionally biased region" description="Acidic residues" evidence="4">
    <location>
        <begin position="421"/>
        <end position="463"/>
    </location>
</feature>
<name>A0A6A6P413_9PEZI</name>
<evidence type="ECO:0000256" key="2">
    <source>
        <dbReference type="ARBA" id="ARBA00022553"/>
    </source>
</evidence>
<feature type="compositionally biased region" description="Basic and acidic residues" evidence="4">
    <location>
        <begin position="262"/>
        <end position="274"/>
    </location>
</feature>
<feature type="region of interest" description="Disordered" evidence="4">
    <location>
        <begin position="934"/>
        <end position="1013"/>
    </location>
</feature>
<evidence type="ECO:0000256" key="3">
    <source>
        <dbReference type="ARBA" id="ARBA00023242"/>
    </source>
</evidence>
<keyword evidence="3" id="KW-0539">Nucleus</keyword>
<feature type="compositionally biased region" description="Low complexity" evidence="4">
    <location>
        <begin position="991"/>
        <end position="1005"/>
    </location>
</feature>
<dbReference type="AlphaFoldDB" id="A0A6A6P413"/>
<feature type="compositionally biased region" description="Low complexity" evidence="4">
    <location>
        <begin position="1"/>
        <end position="21"/>
    </location>
</feature>
<dbReference type="EMBL" id="MU001677">
    <property type="protein sequence ID" value="KAF2458498.1"/>
    <property type="molecule type" value="Genomic_DNA"/>
</dbReference>
<feature type="region of interest" description="Disordered" evidence="4">
    <location>
        <begin position="348"/>
        <end position="550"/>
    </location>
</feature>
<proteinExistence type="predicted"/>
<comment type="subcellular location">
    <subcellularLocation>
        <location evidence="1">Nucleus</location>
    </subcellularLocation>
</comment>
<dbReference type="Proteomes" id="UP000799766">
    <property type="component" value="Unassembled WGS sequence"/>
</dbReference>
<feature type="compositionally biased region" description="Basic and acidic residues" evidence="4">
    <location>
        <begin position="968"/>
        <end position="990"/>
    </location>
</feature>
<keyword evidence="7" id="KW-1185">Reference proteome</keyword>
<feature type="region of interest" description="Disordered" evidence="4">
    <location>
        <begin position="202"/>
        <end position="292"/>
    </location>
</feature>
<feature type="compositionally biased region" description="Acidic residues" evidence="4">
    <location>
        <begin position="778"/>
        <end position="790"/>
    </location>
</feature>
<evidence type="ECO:0000256" key="1">
    <source>
        <dbReference type="ARBA" id="ARBA00004123"/>
    </source>
</evidence>
<feature type="compositionally biased region" description="Basic and acidic residues" evidence="4">
    <location>
        <begin position="862"/>
        <end position="880"/>
    </location>
</feature>
<feature type="compositionally biased region" description="Basic and acidic residues" evidence="4">
    <location>
        <begin position="163"/>
        <end position="174"/>
    </location>
</feature>
<evidence type="ECO:0000256" key="4">
    <source>
        <dbReference type="SAM" id="MobiDB-lite"/>
    </source>
</evidence>
<dbReference type="OrthoDB" id="2130597at2759"/>
<feature type="region of interest" description="Disordered" evidence="4">
    <location>
        <begin position="593"/>
        <end position="625"/>
    </location>
</feature>
<dbReference type="Pfam" id="PF09444">
    <property type="entry name" value="MRC1"/>
    <property type="match status" value="1"/>
</dbReference>
<organism evidence="6 7">
    <name type="scientific">Lineolata rhizophorae</name>
    <dbReference type="NCBI Taxonomy" id="578093"/>
    <lineage>
        <taxon>Eukaryota</taxon>
        <taxon>Fungi</taxon>
        <taxon>Dikarya</taxon>
        <taxon>Ascomycota</taxon>
        <taxon>Pezizomycotina</taxon>
        <taxon>Dothideomycetes</taxon>
        <taxon>Dothideomycetes incertae sedis</taxon>
        <taxon>Lineolatales</taxon>
        <taxon>Lineolataceae</taxon>
        <taxon>Lineolata</taxon>
    </lineage>
</organism>
<protein>
    <submittedName>
        <fullName evidence="6">MRC1-like domain-containing protein</fullName>
    </submittedName>
</protein>
<feature type="domain" description="DNA replication checkpoint mediator MRC1" evidence="5">
    <location>
        <begin position="641"/>
        <end position="773"/>
    </location>
</feature>
<gene>
    <name evidence="6" type="ORF">BDY21DRAFT_378321</name>
</gene>
<feature type="compositionally biased region" description="Basic and acidic residues" evidence="4">
    <location>
        <begin position="355"/>
        <end position="367"/>
    </location>
</feature>
<feature type="region of interest" description="Disordered" evidence="4">
    <location>
        <begin position="1"/>
        <end position="185"/>
    </location>
</feature>
<feature type="compositionally biased region" description="Low complexity" evidence="4">
    <location>
        <begin position="934"/>
        <end position="957"/>
    </location>
</feature>
<feature type="compositionally biased region" description="Basic and acidic residues" evidence="4">
    <location>
        <begin position="392"/>
        <end position="420"/>
    </location>
</feature>
<keyword evidence="2" id="KW-0597">Phosphoprotein</keyword>
<dbReference type="PANTHER" id="PTHR14396:SF10">
    <property type="entry name" value="CLASPIN"/>
    <property type="match status" value="1"/>
</dbReference>
<sequence>MQSSPTPKAASPASAWSQSPAMLTPTSKIRRMLAAFDDSDDAASPARPVTKPATKEMPPPDTSSDDDIVRPRGRMAARMLASEEPKEGAPSTPTSGQRSPGLFVSPAERTESSPKRKNARFLELVARKRKEQDERSRLPEESGDDDDSRLTQQARPTRKASKKVLEEMNRETQRMSRSMQLAHEAKTRKKVFVDDLFARFNFRQGGKTETGLPAPARGSDTSPVSAQATTSGADTPLTSPPAQPAETDEELPDIQELMSQKPPEEEKGKGKAVDRPPQQIVAAESDDDDLEIIKPTPSRFAAFDVQRKQSSEPHSLTTLRALAHLRSPSKAARKPGSMTPAELDFALRRQARQQARQEREEKLEQLRARGIHVQTDEERLKDQLEIENMVEQAREEARRLAEKEKAASKEGEGEELHFLDSDEDESYQGSDEEDGDEDVQYSGSEDGDPDGIFDEKADEEGSSEDGAKVGSPIPDDEPLRQSRHRRVIDEDDEDDAASDPMAAFGFQPANDSLDMSQMFAGTLESPAHAKDPSSFPMPVEPALPSPGLDTLVRDSQVPADDVNVSFTQAFAETQVSDIAEPTQDVGFTVMSPLERAHPPSTADTVETQLVPVPESPPRRHRQRRNAFDALRKAKRETLVDAKGMFEEQAEESEDEYAGLGGASDDSDGELDEEVARMIDESDVKVDERKIAAFHADKERADDEKRIDKLYRDIKSGALRRKRGAGFDLSDSDDDAAERRRRKQLEFARMRKALLEDENIGKIANNPKRSAFLRAIEDRDSDDDVGFEEAIPDSQEGQGSQKENVDPRKSKSNTADASEKRPPAHLRRTAADASVRKPVSIAEIRESLSVLIDDPASIPESQYSDHGDSDAETCQGKDHRPSGVVDRLSLMRASASANAGSGPMAFPAPARSAAKPGFRVPNLVRRVTSSLGVGGVTSNSSSGNATPTAGVDAGAVRRGGNKKSNIHYQAREAERKRVVQATEQRKRESARRNASAGARRSVLGVLGRSGSGFD</sequence>
<feature type="compositionally biased region" description="Acidic residues" evidence="4">
    <location>
        <begin position="647"/>
        <end position="656"/>
    </location>
</feature>
<dbReference type="InterPro" id="IPR018564">
    <property type="entry name" value="Repl_chkpnt_MRC1_dom"/>
</dbReference>
<evidence type="ECO:0000313" key="7">
    <source>
        <dbReference type="Proteomes" id="UP000799766"/>
    </source>
</evidence>
<feature type="region of interest" description="Disordered" evidence="4">
    <location>
        <begin position="640"/>
        <end position="672"/>
    </location>
</feature>
<evidence type="ECO:0000259" key="5">
    <source>
        <dbReference type="Pfam" id="PF09444"/>
    </source>
</evidence>
<dbReference type="GO" id="GO:0033314">
    <property type="term" value="P:mitotic DNA replication checkpoint signaling"/>
    <property type="evidence" value="ECO:0007669"/>
    <property type="project" value="TreeGrafter"/>
</dbReference>
<dbReference type="GO" id="GO:0010997">
    <property type="term" value="F:anaphase-promoting complex binding"/>
    <property type="evidence" value="ECO:0007669"/>
    <property type="project" value="TreeGrafter"/>
</dbReference>